<dbReference type="InterPro" id="IPR004369">
    <property type="entry name" value="Prolyl-tRNA_editing_YbaK/EbsC"/>
</dbReference>
<accession>A0ABP5YBC9</accession>
<evidence type="ECO:0000256" key="1">
    <source>
        <dbReference type="ARBA" id="ARBA00009798"/>
    </source>
</evidence>
<sequence>MDTVGKKDRAKGGSGTPATVALTAAGVAFTVHTYEHDPAAASYGGEAAEAMGTDPARIFKTLVADVDGTLTVAVVPVSGSLDLKALASAVGGKRAAMADPAAAERTTGYVRGGISPLGQRKRLRTVVDATALEHGTVFVSAGRRGMEVELPPQDLVRLTGATTAPVARP</sequence>
<feature type="domain" description="YbaK/aminoacyl-tRNA synthetase-associated" evidence="5">
    <location>
        <begin position="41"/>
        <end position="158"/>
    </location>
</feature>
<organism evidence="6 7">
    <name type="scientific">Streptomyces thermolineatus</name>
    <dbReference type="NCBI Taxonomy" id="44033"/>
    <lineage>
        <taxon>Bacteria</taxon>
        <taxon>Bacillati</taxon>
        <taxon>Actinomycetota</taxon>
        <taxon>Actinomycetes</taxon>
        <taxon>Kitasatosporales</taxon>
        <taxon>Streptomycetaceae</taxon>
        <taxon>Streptomyces</taxon>
    </lineage>
</organism>
<keyword evidence="7" id="KW-1185">Reference proteome</keyword>
<evidence type="ECO:0000259" key="5">
    <source>
        <dbReference type="Pfam" id="PF04073"/>
    </source>
</evidence>
<gene>
    <name evidence="6" type="primary">ybaK</name>
    <name evidence="6" type="ORF">GCM10010406_11670</name>
</gene>
<dbReference type="InterPro" id="IPR036754">
    <property type="entry name" value="YbaK/aa-tRNA-synt-asso_dom_sf"/>
</dbReference>
<dbReference type="InterPro" id="IPR007214">
    <property type="entry name" value="YbaK/aa-tRNA-synth-assoc-dom"/>
</dbReference>
<name>A0ABP5YBC9_9ACTN</name>
<dbReference type="PANTHER" id="PTHR30411:SF0">
    <property type="entry name" value="CYS-TRNA(PRO)_CYS-TRNA(CYS) DEACYLASE YBAK"/>
    <property type="match status" value="1"/>
</dbReference>
<evidence type="ECO:0000256" key="4">
    <source>
        <dbReference type="PIRNR" id="PIRNR006181"/>
    </source>
</evidence>
<protein>
    <recommendedName>
        <fullName evidence="4">Cys-tRNA(Pro)/Cys-tRNA(Cys) deacylase</fullName>
        <ecNumber evidence="4">4.2.-.-</ecNumber>
    </recommendedName>
</protein>
<evidence type="ECO:0000313" key="7">
    <source>
        <dbReference type="Proteomes" id="UP001501358"/>
    </source>
</evidence>
<comment type="similarity">
    <text evidence="1 4">Belongs to the prolyl-tRNA editing family. YbaK/EbsC subfamily.</text>
</comment>
<dbReference type="Proteomes" id="UP001501358">
    <property type="component" value="Unassembled WGS sequence"/>
</dbReference>
<dbReference type="SUPFAM" id="SSF55826">
    <property type="entry name" value="YbaK/ProRS associated domain"/>
    <property type="match status" value="1"/>
</dbReference>
<reference evidence="7" key="1">
    <citation type="journal article" date="2019" name="Int. J. Syst. Evol. Microbiol.">
        <title>The Global Catalogue of Microorganisms (GCM) 10K type strain sequencing project: providing services to taxonomists for standard genome sequencing and annotation.</title>
        <authorList>
            <consortium name="The Broad Institute Genomics Platform"/>
            <consortium name="The Broad Institute Genome Sequencing Center for Infectious Disease"/>
            <person name="Wu L."/>
            <person name="Ma J."/>
        </authorList>
    </citation>
    <scope>NUCLEOTIDE SEQUENCE [LARGE SCALE GENOMIC DNA]</scope>
    <source>
        <strain evidence="7">JCM 6307</strain>
    </source>
</reference>
<evidence type="ECO:0000313" key="6">
    <source>
        <dbReference type="EMBL" id="GAA2477161.1"/>
    </source>
</evidence>
<evidence type="ECO:0000256" key="2">
    <source>
        <dbReference type="ARBA" id="ARBA00022917"/>
    </source>
</evidence>
<comment type="caution">
    <text evidence="6">The sequence shown here is derived from an EMBL/GenBank/DDBJ whole genome shotgun (WGS) entry which is preliminary data.</text>
</comment>
<evidence type="ECO:0000256" key="3">
    <source>
        <dbReference type="ARBA" id="ARBA00023239"/>
    </source>
</evidence>
<dbReference type="PANTHER" id="PTHR30411">
    <property type="entry name" value="CYTOPLASMIC PROTEIN"/>
    <property type="match status" value="1"/>
</dbReference>
<proteinExistence type="inferred from homology"/>
<dbReference type="CDD" id="cd00002">
    <property type="entry name" value="YbaK_deacylase"/>
    <property type="match status" value="1"/>
</dbReference>
<dbReference type="NCBIfam" id="TIGR00011">
    <property type="entry name" value="YbaK_EbsC"/>
    <property type="match status" value="1"/>
</dbReference>
<keyword evidence="3 4" id="KW-0456">Lyase</keyword>
<keyword evidence="2 4" id="KW-0648">Protein biosynthesis</keyword>
<dbReference type="PIRSF" id="PIRSF006181">
    <property type="entry name" value="EbsC_YbaK"/>
    <property type="match status" value="1"/>
</dbReference>
<dbReference type="EMBL" id="BAAATA010000005">
    <property type="protein sequence ID" value="GAA2477161.1"/>
    <property type="molecule type" value="Genomic_DNA"/>
</dbReference>
<dbReference type="EC" id="4.2.-.-" evidence="4"/>
<dbReference type="Pfam" id="PF04073">
    <property type="entry name" value="tRNA_edit"/>
    <property type="match status" value="1"/>
</dbReference>
<dbReference type="Gene3D" id="3.90.960.10">
    <property type="entry name" value="YbaK/aminoacyl-tRNA synthetase-associated domain"/>
    <property type="match status" value="1"/>
</dbReference>